<dbReference type="HAMAP" id="MF_00102">
    <property type="entry name" value="DapB"/>
    <property type="match status" value="1"/>
</dbReference>
<dbReference type="FunFam" id="3.30.360.10:FF:000009">
    <property type="entry name" value="4-hydroxy-tetrahydrodipicolinate reductase"/>
    <property type="match status" value="1"/>
</dbReference>
<evidence type="ECO:0000256" key="1">
    <source>
        <dbReference type="ARBA" id="ARBA00006642"/>
    </source>
</evidence>
<organism evidence="16 17">
    <name type="scientific">Cerasicoccus arenae</name>
    <dbReference type="NCBI Taxonomy" id="424488"/>
    <lineage>
        <taxon>Bacteria</taxon>
        <taxon>Pseudomonadati</taxon>
        <taxon>Verrucomicrobiota</taxon>
        <taxon>Opitutia</taxon>
        <taxon>Puniceicoccales</taxon>
        <taxon>Cerasicoccaceae</taxon>
        <taxon>Cerasicoccus</taxon>
    </lineage>
</organism>
<keyword evidence="7 13" id="KW-0520">NAD</keyword>
<comment type="subcellular location">
    <subcellularLocation>
        <location evidence="13">Cytoplasm</location>
    </subcellularLocation>
</comment>
<evidence type="ECO:0000256" key="9">
    <source>
        <dbReference type="ARBA" id="ARBA00037922"/>
    </source>
</evidence>
<evidence type="ECO:0000256" key="5">
    <source>
        <dbReference type="ARBA" id="ARBA00022915"/>
    </source>
</evidence>
<keyword evidence="8 13" id="KW-0457">Lysine biosynthesis</keyword>
<dbReference type="PROSITE" id="PS01298">
    <property type="entry name" value="DAPB"/>
    <property type="match status" value="1"/>
</dbReference>
<keyword evidence="6 13" id="KW-0560">Oxidoreductase</keyword>
<evidence type="ECO:0000256" key="10">
    <source>
        <dbReference type="ARBA" id="ARBA00038983"/>
    </source>
</evidence>
<evidence type="ECO:0000256" key="12">
    <source>
        <dbReference type="ARBA" id="ARBA00049396"/>
    </source>
</evidence>
<evidence type="ECO:0000256" key="6">
    <source>
        <dbReference type="ARBA" id="ARBA00023002"/>
    </source>
</evidence>
<evidence type="ECO:0000256" key="8">
    <source>
        <dbReference type="ARBA" id="ARBA00023154"/>
    </source>
</evidence>
<feature type="binding site" evidence="13">
    <location>
        <begin position="129"/>
        <end position="130"/>
    </location>
    <ligand>
        <name>(S)-2,3,4,5-tetrahydrodipicolinate</name>
        <dbReference type="ChEBI" id="CHEBI:16845"/>
    </ligand>
</feature>
<evidence type="ECO:0000256" key="7">
    <source>
        <dbReference type="ARBA" id="ARBA00023027"/>
    </source>
</evidence>
<keyword evidence="4 13" id="KW-0521">NADP</keyword>
<comment type="catalytic activity">
    <reaction evidence="12 13">
        <text>(S)-2,3,4,5-tetrahydrodipicolinate + NAD(+) + H2O = (2S,4S)-4-hydroxy-2,3,4,5-tetrahydrodipicolinate + NADH + H(+)</text>
        <dbReference type="Rhea" id="RHEA:35323"/>
        <dbReference type="ChEBI" id="CHEBI:15377"/>
        <dbReference type="ChEBI" id="CHEBI:15378"/>
        <dbReference type="ChEBI" id="CHEBI:16845"/>
        <dbReference type="ChEBI" id="CHEBI:57540"/>
        <dbReference type="ChEBI" id="CHEBI:57945"/>
        <dbReference type="ChEBI" id="CHEBI:67139"/>
        <dbReference type="EC" id="1.17.1.8"/>
    </reaction>
</comment>
<comment type="caution">
    <text evidence="16">The sequence shown here is derived from an EMBL/GenBank/DDBJ whole genome shotgun (WGS) entry which is preliminary data.</text>
</comment>
<dbReference type="PANTHER" id="PTHR20836">
    <property type="entry name" value="DIHYDRODIPICOLINATE REDUCTASE"/>
    <property type="match status" value="1"/>
</dbReference>
<dbReference type="CDD" id="cd02274">
    <property type="entry name" value="DHDPR_N"/>
    <property type="match status" value="1"/>
</dbReference>
<dbReference type="InterPro" id="IPR000846">
    <property type="entry name" value="DapB_N"/>
</dbReference>
<dbReference type="InterPro" id="IPR036291">
    <property type="entry name" value="NAD(P)-bd_dom_sf"/>
</dbReference>
<dbReference type="PANTHER" id="PTHR20836:SF0">
    <property type="entry name" value="4-HYDROXY-TETRAHYDRODIPICOLINATE REDUCTASE 1, CHLOROPLASTIC-RELATED"/>
    <property type="match status" value="1"/>
</dbReference>
<evidence type="ECO:0000259" key="14">
    <source>
        <dbReference type="Pfam" id="PF01113"/>
    </source>
</evidence>
<dbReference type="GO" id="GO:0050661">
    <property type="term" value="F:NADP binding"/>
    <property type="evidence" value="ECO:0007669"/>
    <property type="project" value="UniProtKB-UniRule"/>
</dbReference>
<keyword evidence="17" id="KW-1185">Reference proteome</keyword>
<feature type="domain" description="Dihydrodipicolinate reductase C-terminal" evidence="15">
    <location>
        <begin position="92"/>
        <end position="227"/>
    </location>
</feature>
<dbReference type="AlphaFoldDB" id="A0A8J3DJ44"/>
<dbReference type="GO" id="GO:0008839">
    <property type="term" value="F:4-hydroxy-tetrahydrodipicolinate reductase"/>
    <property type="evidence" value="ECO:0007669"/>
    <property type="project" value="UniProtKB-UniRule"/>
</dbReference>
<evidence type="ECO:0000313" key="17">
    <source>
        <dbReference type="Proteomes" id="UP000642829"/>
    </source>
</evidence>
<accession>A0A8J3DJ44</accession>
<evidence type="ECO:0000256" key="13">
    <source>
        <dbReference type="HAMAP-Rule" id="MF_00102"/>
    </source>
</evidence>
<evidence type="ECO:0000313" key="16">
    <source>
        <dbReference type="EMBL" id="GHB98953.1"/>
    </source>
</evidence>
<protein>
    <recommendedName>
        <fullName evidence="10 13">4-hydroxy-tetrahydrodipicolinate reductase</fullName>
        <shortName evidence="13">HTPA reductase</shortName>
        <ecNumber evidence="10 13">1.17.1.8</ecNumber>
    </recommendedName>
</protein>
<dbReference type="GO" id="GO:0019877">
    <property type="term" value="P:diaminopimelate biosynthetic process"/>
    <property type="evidence" value="ECO:0007669"/>
    <property type="project" value="UniProtKB-UniRule"/>
</dbReference>
<dbReference type="Gene3D" id="3.30.360.10">
    <property type="entry name" value="Dihydrodipicolinate Reductase, domain 2"/>
    <property type="match status" value="1"/>
</dbReference>
<comment type="similarity">
    <text evidence="1 13">Belongs to the DapB family.</text>
</comment>
<evidence type="ECO:0000256" key="3">
    <source>
        <dbReference type="ARBA" id="ARBA00022605"/>
    </source>
</evidence>
<dbReference type="Gene3D" id="3.40.50.720">
    <property type="entry name" value="NAD(P)-binding Rossmann-like Domain"/>
    <property type="match status" value="1"/>
</dbReference>
<keyword evidence="3 13" id="KW-0028">Amino-acid biosynthesis</keyword>
<evidence type="ECO:0000256" key="4">
    <source>
        <dbReference type="ARBA" id="ARBA00022857"/>
    </source>
</evidence>
<evidence type="ECO:0000256" key="11">
    <source>
        <dbReference type="ARBA" id="ARBA00049080"/>
    </source>
</evidence>
<name>A0A8J3DJ44_9BACT</name>
<feature type="active site" description="Proton donor/acceptor" evidence="13">
    <location>
        <position position="119"/>
    </location>
</feature>
<comment type="catalytic activity">
    <reaction evidence="11 13">
        <text>(S)-2,3,4,5-tetrahydrodipicolinate + NADP(+) + H2O = (2S,4S)-4-hydroxy-2,3,4,5-tetrahydrodipicolinate + NADPH + H(+)</text>
        <dbReference type="Rhea" id="RHEA:35331"/>
        <dbReference type="ChEBI" id="CHEBI:15377"/>
        <dbReference type="ChEBI" id="CHEBI:15378"/>
        <dbReference type="ChEBI" id="CHEBI:16845"/>
        <dbReference type="ChEBI" id="CHEBI:57783"/>
        <dbReference type="ChEBI" id="CHEBI:58349"/>
        <dbReference type="ChEBI" id="CHEBI:67139"/>
        <dbReference type="EC" id="1.17.1.8"/>
    </reaction>
</comment>
<dbReference type="Pfam" id="PF01113">
    <property type="entry name" value="DapB_N"/>
    <property type="match status" value="1"/>
</dbReference>
<dbReference type="InterPro" id="IPR022664">
    <property type="entry name" value="DapB_N_CS"/>
</dbReference>
<dbReference type="GO" id="GO:0009089">
    <property type="term" value="P:lysine biosynthetic process via diaminopimelate"/>
    <property type="evidence" value="ECO:0007669"/>
    <property type="project" value="UniProtKB-UniRule"/>
</dbReference>
<evidence type="ECO:0000259" key="15">
    <source>
        <dbReference type="Pfam" id="PF05173"/>
    </source>
</evidence>
<comment type="function">
    <text evidence="13">Catalyzes the conversion of 4-hydroxy-tetrahydrodipicolinate (HTPA) to tetrahydrodipicolinate.</text>
</comment>
<dbReference type="Pfam" id="PF05173">
    <property type="entry name" value="DapB_C"/>
    <property type="match status" value="1"/>
</dbReference>
<reference evidence="16" key="1">
    <citation type="journal article" date="2014" name="Int. J. Syst. Evol. Microbiol.">
        <title>Complete genome sequence of Corynebacterium casei LMG S-19264T (=DSM 44701T), isolated from a smear-ripened cheese.</title>
        <authorList>
            <consortium name="US DOE Joint Genome Institute (JGI-PGF)"/>
            <person name="Walter F."/>
            <person name="Albersmeier A."/>
            <person name="Kalinowski J."/>
            <person name="Ruckert C."/>
        </authorList>
    </citation>
    <scope>NUCLEOTIDE SEQUENCE</scope>
    <source>
        <strain evidence="16">KCTC 12870</strain>
    </source>
</reference>
<gene>
    <name evidence="13 16" type="primary">dapB</name>
    <name evidence="16" type="ORF">GCM10007047_13740</name>
</gene>
<dbReference type="PIRSF" id="PIRSF000161">
    <property type="entry name" value="DHPR"/>
    <property type="match status" value="1"/>
</dbReference>
<dbReference type="InterPro" id="IPR022663">
    <property type="entry name" value="DapB_C"/>
</dbReference>
<feature type="binding site" evidence="13">
    <location>
        <begin position="62"/>
        <end position="64"/>
    </location>
    <ligand>
        <name>NAD(+)</name>
        <dbReference type="ChEBI" id="CHEBI:57540"/>
    </ligand>
</feature>
<comment type="subunit">
    <text evidence="13">Homotetramer.</text>
</comment>
<proteinExistence type="inferred from homology"/>
<feature type="binding site" evidence="13">
    <location>
        <begin position="86"/>
        <end position="89"/>
    </location>
    <ligand>
        <name>NAD(+)</name>
        <dbReference type="ChEBI" id="CHEBI:57540"/>
    </ligand>
</feature>
<dbReference type="EMBL" id="BMXG01000007">
    <property type="protein sequence ID" value="GHB98953.1"/>
    <property type="molecule type" value="Genomic_DNA"/>
</dbReference>
<feature type="binding site" evidence="13">
    <location>
        <position position="120"/>
    </location>
    <ligand>
        <name>(S)-2,3,4,5-tetrahydrodipicolinate</name>
        <dbReference type="ChEBI" id="CHEBI:16845"/>
    </ligand>
</feature>
<dbReference type="SUPFAM" id="SSF55347">
    <property type="entry name" value="Glyceraldehyde-3-phosphate dehydrogenase-like, C-terminal domain"/>
    <property type="match status" value="1"/>
</dbReference>
<comment type="caution">
    <text evidence="13">Was originally thought to be a dihydrodipicolinate reductase (DHDPR), catalyzing the conversion of dihydrodipicolinate to tetrahydrodipicolinate. However, it was shown in E.coli that the substrate of the enzymatic reaction is not dihydrodipicolinate (DHDP) but in fact (2S,4S)-4-hydroxy-2,3,4,5-tetrahydrodipicolinic acid (HTPA), the product released by the DapA-catalyzed reaction.</text>
</comment>
<keyword evidence="5 13" id="KW-0220">Diaminopimelate biosynthesis</keyword>
<dbReference type="GO" id="GO:0051287">
    <property type="term" value="F:NAD binding"/>
    <property type="evidence" value="ECO:0007669"/>
    <property type="project" value="UniProtKB-UniRule"/>
</dbReference>
<dbReference type="SUPFAM" id="SSF51735">
    <property type="entry name" value="NAD(P)-binding Rossmann-fold domains"/>
    <property type="match status" value="1"/>
</dbReference>
<evidence type="ECO:0000256" key="2">
    <source>
        <dbReference type="ARBA" id="ARBA00022490"/>
    </source>
</evidence>
<dbReference type="NCBIfam" id="TIGR00036">
    <property type="entry name" value="dapB"/>
    <property type="match status" value="1"/>
</dbReference>
<comment type="caution">
    <text evidence="13">Lacks conserved residue(s) required for the propagation of feature annotation.</text>
</comment>
<dbReference type="InterPro" id="IPR023940">
    <property type="entry name" value="DHDPR_bac"/>
</dbReference>
<feature type="binding site" evidence="13">
    <location>
        <position position="31"/>
    </location>
    <ligand>
        <name>NAD(+)</name>
        <dbReference type="ChEBI" id="CHEBI:57540"/>
    </ligand>
</feature>
<reference evidence="16" key="2">
    <citation type="submission" date="2020-09" db="EMBL/GenBank/DDBJ databases">
        <authorList>
            <person name="Sun Q."/>
            <person name="Kim S."/>
        </authorList>
    </citation>
    <scope>NUCLEOTIDE SEQUENCE</scope>
    <source>
        <strain evidence="16">KCTC 12870</strain>
    </source>
</reference>
<dbReference type="UniPathway" id="UPA00034">
    <property type="reaction ID" value="UER00018"/>
</dbReference>
<feature type="domain" description="Dihydrodipicolinate reductase N-terminal" evidence="14">
    <location>
        <begin position="24"/>
        <end position="89"/>
    </location>
</feature>
<comment type="pathway">
    <text evidence="9 13">Amino-acid biosynthesis; L-lysine biosynthesis via DAP pathway; (S)-tetrahydrodipicolinate from L-aspartate: step 4/4.</text>
</comment>
<dbReference type="Proteomes" id="UP000642829">
    <property type="component" value="Unassembled WGS sequence"/>
</dbReference>
<sequence>MGQAITAAAASSDAVIYGACDQGDKPQDFIEGCDVVIDFSFHAATPPLARLAAEYGKPMVIGATGHTADERAAILDVTKVIPMVWAGNFSIGVNVLFHLVGKAAKLLPAEYEAEIIEMHHHSKIDAPSGTAERLIEQVLDARGLNRSNVQHGREGNIGARPQAEVGVHAVRGGSIVGDHEVLFAGPHERISLSHHAEDRGIFARGAICAGHWVTDKPPGLYNMEDVLGLRD</sequence>
<dbReference type="GO" id="GO:0016726">
    <property type="term" value="F:oxidoreductase activity, acting on CH or CH2 groups, NAD or NADP as acceptor"/>
    <property type="evidence" value="ECO:0007669"/>
    <property type="project" value="UniProtKB-UniRule"/>
</dbReference>
<keyword evidence="2 13" id="KW-0963">Cytoplasm</keyword>
<dbReference type="GO" id="GO:0005737">
    <property type="term" value="C:cytoplasm"/>
    <property type="evidence" value="ECO:0007669"/>
    <property type="project" value="UniProtKB-SubCell"/>
</dbReference>
<feature type="active site" description="Proton donor" evidence="13">
    <location>
        <position position="123"/>
    </location>
</feature>
<dbReference type="EC" id="1.17.1.8" evidence="10 13"/>